<reference evidence="2 3" key="1">
    <citation type="submission" date="2018-05" db="EMBL/GenBank/DDBJ databases">
        <title>Complete Genome Sequence of Methylobacterium sp. 17Sr1-43.</title>
        <authorList>
            <person name="Srinivasan S."/>
        </authorList>
    </citation>
    <scope>NUCLEOTIDE SEQUENCE [LARGE SCALE GENOMIC DNA]</scope>
    <source>
        <strain evidence="2 3">17Sr1-43</strain>
    </source>
</reference>
<feature type="region of interest" description="Disordered" evidence="1">
    <location>
        <begin position="80"/>
        <end position="113"/>
    </location>
</feature>
<gene>
    <name evidence="2" type="ORF">DK427_22945</name>
</gene>
<evidence type="ECO:0000313" key="3">
    <source>
        <dbReference type="Proteomes" id="UP000246058"/>
    </source>
</evidence>
<feature type="compositionally biased region" description="Basic and acidic residues" evidence="1">
    <location>
        <begin position="80"/>
        <end position="89"/>
    </location>
</feature>
<evidence type="ECO:0000313" key="2">
    <source>
        <dbReference type="EMBL" id="AWN38244.1"/>
    </source>
</evidence>
<proteinExistence type="predicted"/>
<sequence length="113" mass="12259">MSPALDDTPEIREQLSRAWRSTLDAAVANGAPPQAVVETMVTVAHECFAEAFGATAAASYLQLLAEQLRAGERCETDALVRGQPEERPSRSFMPADAEALIDPDWPTRNDLFG</sequence>
<keyword evidence="3" id="KW-1185">Reference proteome</keyword>
<dbReference type="Proteomes" id="UP000246058">
    <property type="component" value="Chromosome"/>
</dbReference>
<organism evidence="2 3">
    <name type="scientific">Methylobacterium radiodurans</name>
    <dbReference type="NCBI Taxonomy" id="2202828"/>
    <lineage>
        <taxon>Bacteria</taxon>
        <taxon>Pseudomonadati</taxon>
        <taxon>Pseudomonadota</taxon>
        <taxon>Alphaproteobacteria</taxon>
        <taxon>Hyphomicrobiales</taxon>
        <taxon>Methylobacteriaceae</taxon>
        <taxon>Methylobacterium</taxon>
    </lineage>
</organism>
<dbReference type="KEGG" id="meti:DK427_22945"/>
<accession>A0A2U8VWQ7</accession>
<evidence type="ECO:0000256" key="1">
    <source>
        <dbReference type="SAM" id="MobiDB-lite"/>
    </source>
</evidence>
<dbReference type="OrthoDB" id="8003009at2"/>
<protein>
    <submittedName>
        <fullName evidence="2">Uncharacterized protein</fullName>
    </submittedName>
</protein>
<dbReference type="EMBL" id="CP029551">
    <property type="protein sequence ID" value="AWN38244.1"/>
    <property type="molecule type" value="Genomic_DNA"/>
</dbReference>
<name>A0A2U8VWQ7_9HYPH</name>
<dbReference type="AlphaFoldDB" id="A0A2U8VWQ7"/>